<dbReference type="GO" id="GO:0016787">
    <property type="term" value="F:hydrolase activity"/>
    <property type="evidence" value="ECO:0007669"/>
    <property type="project" value="UniProtKB-KW"/>
</dbReference>
<evidence type="ECO:0000313" key="2">
    <source>
        <dbReference type="EMBL" id="RDS78688.1"/>
    </source>
</evidence>
<dbReference type="PANTHER" id="PTHR31302">
    <property type="entry name" value="TRANSMEMBRANE PROTEIN WITH METALLOPHOSPHOESTERASE DOMAIN-RELATED"/>
    <property type="match status" value="1"/>
</dbReference>
<accession>A0A395LNQ3</accession>
<evidence type="ECO:0000313" key="3">
    <source>
        <dbReference type="Proteomes" id="UP000254101"/>
    </source>
</evidence>
<evidence type="ECO:0000259" key="1">
    <source>
        <dbReference type="Pfam" id="PF00149"/>
    </source>
</evidence>
<protein>
    <submittedName>
        <fullName evidence="2">Phosphohydrolase</fullName>
    </submittedName>
</protein>
<dbReference type="Proteomes" id="UP000254101">
    <property type="component" value="Unassembled WGS sequence"/>
</dbReference>
<dbReference type="AlphaFoldDB" id="A0A395LNQ3"/>
<dbReference type="InterPro" id="IPR029052">
    <property type="entry name" value="Metallo-depent_PP-like"/>
</dbReference>
<dbReference type="OrthoDB" id="9780884at2"/>
<gene>
    <name evidence="2" type="ORF">DL238_12310</name>
</gene>
<dbReference type="Gene3D" id="3.60.21.10">
    <property type="match status" value="1"/>
</dbReference>
<dbReference type="InterPro" id="IPR004843">
    <property type="entry name" value="Calcineurin-like_PHP"/>
</dbReference>
<proteinExistence type="predicted"/>
<dbReference type="Pfam" id="PF00149">
    <property type="entry name" value="Metallophos"/>
    <property type="match status" value="1"/>
</dbReference>
<dbReference type="PANTHER" id="PTHR31302:SF0">
    <property type="entry name" value="TRANSMEMBRANE PROTEIN WITH METALLOPHOSPHOESTERASE DOMAIN"/>
    <property type="match status" value="1"/>
</dbReference>
<keyword evidence="2" id="KW-0378">Hydrolase</keyword>
<reference evidence="2 3" key="1">
    <citation type="submission" date="2018-07" db="EMBL/GenBank/DDBJ databases">
        <title>Erythrobacter nanhaiensis sp. nov., a novel member of the genus Erythrobacter isolated from the South China Sea.</title>
        <authorList>
            <person name="Chen X."/>
            <person name="Liu J."/>
        </authorList>
    </citation>
    <scope>NUCLEOTIDE SEQUENCE [LARGE SCALE GENOMIC DNA]</scope>
    <source>
        <strain evidence="2 3">S-5</strain>
    </source>
</reference>
<feature type="domain" description="Calcineurin-like phosphoesterase" evidence="1">
    <location>
        <begin position="49"/>
        <end position="211"/>
    </location>
</feature>
<dbReference type="EMBL" id="QRBB01000001">
    <property type="protein sequence ID" value="RDS78688.1"/>
    <property type="molecule type" value="Genomic_DNA"/>
</dbReference>
<dbReference type="SUPFAM" id="SSF56300">
    <property type="entry name" value="Metallo-dependent phosphatases"/>
    <property type="match status" value="1"/>
</dbReference>
<sequence>MIALVILGAILVVGGLVAWKAWHDTMSDPVVRRTSVTLPGMAPGSEPVTVALISDIHVAGPDMPPARLERIVAQINALQPDAVLIAGDLVSDKTLATHVYEPAEIVAPLGGLDAPLGTFFVPGNHDHWFDLEGLASQLAQRGITILANEAAKAGPLVIGGLDDDYTGHDDIAGTLAAMNRLDGAPVFLSHSPDPLPDLPEGSVILAGHTHCGQVQLPLVGIVFTQSRYGKRYACGRTDDPHGIAIVGAGLGTSGLPLRFGARPEVWLIQFRPTEE</sequence>
<name>A0A395LNQ3_9SPHN</name>
<keyword evidence="3" id="KW-1185">Reference proteome</keyword>
<comment type="caution">
    <text evidence="2">The sequence shown here is derived from an EMBL/GenBank/DDBJ whole genome shotgun (WGS) entry which is preliminary data.</text>
</comment>
<dbReference type="InterPro" id="IPR051158">
    <property type="entry name" value="Metallophosphoesterase_sf"/>
</dbReference>
<organism evidence="2 3">
    <name type="scientific">Alteriqipengyuania lutimaris</name>
    <dbReference type="NCBI Taxonomy" id="1538146"/>
    <lineage>
        <taxon>Bacteria</taxon>
        <taxon>Pseudomonadati</taxon>
        <taxon>Pseudomonadota</taxon>
        <taxon>Alphaproteobacteria</taxon>
        <taxon>Sphingomonadales</taxon>
        <taxon>Erythrobacteraceae</taxon>
        <taxon>Alteriqipengyuania</taxon>
    </lineage>
</organism>